<keyword evidence="6" id="KW-0472">Membrane</keyword>
<dbReference type="RefSeq" id="WP_252799790.1">
    <property type="nucleotide sequence ID" value="NZ_BAAABM010000007.1"/>
</dbReference>
<evidence type="ECO:0000256" key="3">
    <source>
        <dbReference type="ARBA" id="ARBA00022475"/>
    </source>
</evidence>
<evidence type="ECO:0000259" key="8">
    <source>
        <dbReference type="Pfam" id="PF00535"/>
    </source>
</evidence>
<dbReference type="InterPro" id="IPR029044">
    <property type="entry name" value="Nucleotide-diphossugar_trans"/>
</dbReference>
<feature type="domain" description="Glycosyltransferase 2-like" evidence="8">
    <location>
        <begin position="6"/>
        <end position="166"/>
    </location>
</feature>
<sequence length="1166" mass="132629">MSPKLSVVVPFYNVEPYIEACLESLARQTMRDLEVIMVDDGSLDDSTVIAKAFSVRDPRFKLVQQENQGLGPARNTGTAHATGEYIAFVDSDDIVARSAYELLVGSLDETGSDLAAGNVMRFNSGRVWQGWAHAEPFRKTKQKTHVTSQTNLMQDRMVWNKVFRRSFWDAKDLRFPGMLYEDSPVMVRAHVLASSVDVLSPHVYYWRQRDSGELSITQRKAELANLEDRMRSVQQVHDFLREQAPQLKAIYDGYALEVDLRVLVEALLTAPEGDQKRILELGQEFLRDVDPAILDDLKVSHRLGYHLLGRGMLPQLIEVLKFDRTEKWRMEVVRRGRLRPHYYAKYPFFEDPSLNLPANLYDIGEELELQAGIDDVTHQDGRLRIEGHAYIRHLPMTQDSRLSVWLEHTRSKRKVDLSVTRVRRPDVTADSGQGAVSYDDSGFRVDIPLNDLRIDSSWKAADWRVHVAVKTGGLRRTGTITKQAPGRATWTPLIEVGDGARVQVTHPSADPIVIRVKRPAVIVTGLRLDGDTAELTGWIDGTPETCELRLTRRQGVRAIDLPARTEPAAPAGGTSFTARIPLEQLAEDIDLVDRVVNVAQVGEGVQWDLSLLVDGKARKLAMNDDVEAVRYAFGGREVTVTRTRYGNLTAVERSTRPVVDRTEWLPDGRLRLSGTSAERPAALILRHRRVSHEHRFPLSWNGDRFTVEFTPGKIAKLAGELPLASGNWAFLVTSSTGDLPVVIDRLRLADLTTPHVIGSHEFRLASYQTDALQLKVRAALGDDERGRYAQRIIQERDYPAFRQEPLRDLVVFDCYEGAQYSCSPRAVYEELERRGAPFEYVWVTKDGQFEVPGSARSVLVGSREHYRALAQARFVFGNYGQFPWFDKREGQVYVQTWHGTPLKKLAYDLKEMPYQRTETLDWMEREVPRWDVLLSPNPFTTPIMRRAFGYEGEILESGYPRNDLLKSPRRDEVAASVRRRLNIPEGKTVVLYAPTWRDDYHIAAGKRGFSLQLDIERARAALSEDHVLLVRTHYLISDRTWSQMDDFVIDVSSYPDITDLYLVADVLITDYSSAMFDFAGTGKPILYFTYDLERYRDHVRGFYFDLAAEAPGPLLQTSDEVIEALFNLPSVHQRYADAYDAWVQKFCPWDDGHAAARVIEHVIERS</sequence>
<organism evidence="9 10">
    <name type="scientific">Actinoallomurus spadix</name>
    <dbReference type="NCBI Taxonomy" id="79912"/>
    <lineage>
        <taxon>Bacteria</taxon>
        <taxon>Bacillati</taxon>
        <taxon>Actinomycetota</taxon>
        <taxon>Actinomycetes</taxon>
        <taxon>Streptosporangiales</taxon>
        <taxon>Thermomonosporaceae</taxon>
        <taxon>Actinoallomurus</taxon>
    </lineage>
</organism>
<feature type="coiled-coil region" evidence="7">
    <location>
        <begin position="216"/>
        <end position="243"/>
    </location>
</feature>
<keyword evidence="3" id="KW-1003">Cell membrane</keyword>
<dbReference type="Proteomes" id="UP001501822">
    <property type="component" value="Unassembled WGS sequence"/>
</dbReference>
<gene>
    <name evidence="9" type="ORF">GCM10010151_12060</name>
</gene>
<evidence type="ECO:0000313" key="10">
    <source>
        <dbReference type="Proteomes" id="UP001501822"/>
    </source>
</evidence>
<evidence type="ECO:0000256" key="6">
    <source>
        <dbReference type="ARBA" id="ARBA00023136"/>
    </source>
</evidence>
<evidence type="ECO:0000256" key="5">
    <source>
        <dbReference type="ARBA" id="ARBA00022944"/>
    </source>
</evidence>
<evidence type="ECO:0000256" key="1">
    <source>
        <dbReference type="ARBA" id="ARBA00004202"/>
    </source>
</evidence>
<keyword evidence="5" id="KW-0777">Teichoic acid biosynthesis</keyword>
<dbReference type="PANTHER" id="PTHR37316:SF3">
    <property type="entry name" value="TEICHOIC ACID GLYCEROL-PHOSPHATE TRANSFERASE"/>
    <property type="match status" value="1"/>
</dbReference>
<dbReference type="Pfam" id="PF04464">
    <property type="entry name" value="Glyphos_transf"/>
    <property type="match status" value="1"/>
</dbReference>
<name>A0ABN0W317_9ACTN</name>
<dbReference type="SUPFAM" id="SSF53756">
    <property type="entry name" value="UDP-Glycosyltransferase/glycogen phosphorylase"/>
    <property type="match status" value="1"/>
</dbReference>
<comment type="similarity">
    <text evidence="2">Belongs to the CDP-glycerol glycerophosphotransferase family.</text>
</comment>
<comment type="caution">
    <text evidence="9">The sequence shown here is derived from an EMBL/GenBank/DDBJ whole genome shotgun (WGS) entry which is preliminary data.</text>
</comment>
<evidence type="ECO:0000256" key="7">
    <source>
        <dbReference type="SAM" id="Coils"/>
    </source>
</evidence>
<keyword evidence="10" id="KW-1185">Reference proteome</keyword>
<comment type="subcellular location">
    <subcellularLocation>
        <location evidence="1">Cell membrane</location>
        <topology evidence="1">Peripheral membrane protein</topology>
    </subcellularLocation>
</comment>
<dbReference type="InterPro" id="IPR007554">
    <property type="entry name" value="Glycerophosphate_synth"/>
</dbReference>
<proteinExistence type="inferred from homology"/>
<dbReference type="Gene3D" id="3.40.50.11820">
    <property type="match status" value="1"/>
</dbReference>
<dbReference type="InterPro" id="IPR043148">
    <property type="entry name" value="TagF_C"/>
</dbReference>
<dbReference type="InterPro" id="IPR043149">
    <property type="entry name" value="TagF_N"/>
</dbReference>
<dbReference type="InterPro" id="IPR001173">
    <property type="entry name" value="Glyco_trans_2-like"/>
</dbReference>
<dbReference type="Pfam" id="PF00535">
    <property type="entry name" value="Glycos_transf_2"/>
    <property type="match status" value="1"/>
</dbReference>
<dbReference type="SUPFAM" id="SSF53448">
    <property type="entry name" value="Nucleotide-diphospho-sugar transferases"/>
    <property type="match status" value="1"/>
</dbReference>
<evidence type="ECO:0000256" key="4">
    <source>
        <dbReference type="ARBA" id="ARBA00022679"/>
    </source>
</evidence>
<dbReference type="Gene3D" id="3.90.550.10">
    <property type="entry name" value="Spore Coat Polysaccharide Biosynthesis Protein SpsA, Chain A"/>
    <property type="match status" value="1"/>
</dbReference>
<evidence type="ECO:0000256" key="2">
    <source>
        <dbReference type="ARBA" id="ARBA00010488"/>
    </source>
</evidence>
<protein>
    <recommendedName>
        <fullName evidence="8">Glycosyltransferase 2-like domain-containing protein</fullName>
    </recommendedName>
</protein>
<accession>A0ABN0W317</accession>
<dbReference type="Gene3D" id="3.40.50.12580">
    <property type="match status" value="1"/>
</dbReference>
<evidence type="ECO:0000313" key="9">
    <source>
        <dbReference type="EMBL" id="GAA0323810.1"/>
    </source>
</evidence>
<dbReference type="InterPro" id="IPR051612">
    <property type="entry name" value="Teichoic_Acid_Biosynth"/>
</dbReference>
<reference evidence="9 10" key="1">
    <citation type="journal article" date="2019" name="Int. J. Syst. Evol. Microbiol.">
        <title>The Global Catalogue of Microorganisms (GCM) 10K type strain sequencing project: providing services to taxonomists for standard genome sequencing and annotation.</title>
        <authorList>
            <consortium name="The Broad Institute Genomics Platform"/>
            <consortium name="The Broad Institute Genome Sequencing Center for Infectious Disease"/>
            <person name="Wu L."/>
            <person name="Ma J."/>
        </authorList>
    </citation>
    <scope>NUCLEOTIDE SEQUENCE [LARGE SCALE GENOMIC DNA]</scope>
    <source>
        <strain evidence="9 10">JCM 3146</strain>
    </source>
</reference>
<dbReference type="EMBL" id="BAAABM010000007">
    <property type="protein sequence ID" value="GAA0323810.1"/>
    <property type="molecule type" value="Genomic_DNA"/>
</dbReference>
<dbReference type="PANTHER" id="PTHR37316">
    <property type="entry name" value="TEICHOIC ACID GLYCEROL-PHOSPHATE PRIMASE"/>
    <property type="match status" value="1"/>
</dbReference>
<keyword evidence="4" id="KW-0808">Transferase</keyword>
<dbReference type="CDD" id="cd00761">
    <property type="entry name" value="Glyco_tranf_GTA_type"/>
    <property type="match status" value="1"/>
</dbReference>
<keyword evidence="7" id="KW-0175">Coiled coil</keyword>